<accession>A0A017RYG9</accession>
<comment type="caution">
    <text evidence="1">The sequence shown here is derived from an EMBL/GenBank/DDBJ whole genome shotgun (WGS) entry which is preliminary data.</text>
</comment>
<keyword evidence="2" id="KW-1185">Reference proteome</keyword>
<name>A0A017RYG9_9CLOT</name>
<reference evidence="1 2" key="1">
    <citation type="journal article" date="2014" name="Genome Announc.">
        <title>Draft Genome Sequence of Fervidicella metallireducens Strain AeBT, an Iron-Reducing Thermoanaerobe from the Great Artesian Basin.</title>
        <authorList>
            <person name="Patel B.K."/>
        </authorList>
    </citation>
    <scope>NUCLEOTIDE SEQUENCE [LARGE SCALE GENOMIC DNA]</scope>
    <source>
        <strain evidence="1 2">AeB</strain>
    </source>
</reference>
<dbReference type="STRING" id="1403537.Q428_01035"/>
<sequence>MKRKQNYKGFNMDYDSFSSFSFDTYKSMIDLGYKDKEIAKFLNVSESNLQRLKDDTTEEY</sequence>
<gene>
    <name evidence="1" type="ORF">Q428_01035</name>
</gene>
<organism evidence="1 2">
    <name type="scientific">Fervidicella metallireducens AeB</name>
    <dbReference type="NCBI Taxonomy" id="1403537"/>
    <lineage>
        <taxon>Bacteria</taxon>
        <taxon>Bacillati</taxon>
        <taxon>Bacillota</taxon>
        <taxon>Clostridia</taxon>
        <taxon>Eubacteriales</taxon>
        <taxon>Clostridiaceae</taxon>
        <taxon>Fervidicella</taxon>
    </lineage>
</organism>
<dbReference type="Proteomes" id="UP000019681">
    <property type="component" value="Unassembled WGS sequence"/>
</dbReference>
<evidence type="ECO:0000313" key="2">
    <source>
        <dbReference type="Proteomes" id="UP000019681"/>
    </source>
</evidence>
<dbReference type="EMBL" id="AZQP01000002">
    <property type="protein sequence ID" value="EYE89717.1"/>
    <property type="molecule type" value="Genomic_DNA"/>
</dbReference>
<proteinExistence type="predicted"/>
<dbReference type="AlphaFoldDB" id="A0A017RYG9"/>
<evidence type="ECO:0000313" key="1">
    <source>
        <dbReference type="EMBL" id="EYE89717.1"/>
    </source>
</evidence>
<protein>
    <submittedName>
        <fullName evidence="1">Uncharacterized protein</fullName>
    </submittedName>
</protein>
<dbReference type="RefSeq" id="WP_035377359.1">
    <property type="nucleotide sequence ID" value="NZ_AZQP01000002.1"/>
</dbReference>